<dbReference type="Gene3D" id="3.40.1390.30">
    <property type="entry name" value="NIF3 (NGG1p interacting factor 3)-like"/>
    <property type="match status" value="2"/>
</dbReference>
<comment type="caution">
    <text evidence="2">The sequence shown here is derived from an EMBL/GenBank/DDBJ whole genome shotgun (WGS) entry which is preliminary data.</text>
</comment>
<dbReference type="InterPro" id="IPR002678">
    <property type="entry name" value="DUF34/NIF3"/>
</dbReference>
<organism evidence="2 3">
    <name type="scientific">Candidatus Staskawiczbacteria bacterium RIFOXYC1_FULL_38_18</name>
    <dbReference type="NCBI Taxonomy" id="1802229"/>
    <lineage>
        <taxon>Bacteria</taxon>
        <taxon>Candidatus Staskawicziibacteriota</taxon>
    </lineage>
</organism>
<evidence type="ECO:0000256" key="1">
    <source>
        <dbReference type="ARBA" id="ARBA00006964"/>
    </source>
</evidence>
<reference evidence="2 3" key="1">
    <citation type="journal article" date="2016" name="Nat. Commun.">
        <title>Thousands of microbial genomes shed light on interconnected biogeochemical processes in an aquifer system.</title>
        <authorList>
            <person name="Anantharaman K."/>
            <person name="Brown C.T."/>
            <person name="Hug L.A."/>
            <person name="Sharon I."/>
            <person name="Castelle C.J."/>
            <person name="Probst A.J."/>
            <person name="Thomas B.C."/>
            <person name="Singh A."/>
            <person name="Wilkins M.J."/>
            <person name="Karaoz U."/>
            <person name="Brodie E.L."/>
            <person name="Williams K.H."/>
            <person name="Hubbard S.S."/>
            <person name="Banfield J.F."/>
        </authorList>
    </citation>
    <scope>NUCLEOTIDE SEQUENCE [LARGE SCALE GENOMIC DNA]</scope>
</reference>
<dbReference type="AlphaFoldDB" id="A0A1G2JDV3"/>
<name>A0A1G2JDV3_9BACT</name>
<dbReference type="STRING" id="1802229.A2401_00985"/>
<dbReference type="Pfam" id="PF01784">
    <property type="entry name" value="DUF34_NIF3"/>
    <property type="match status" value="1"/>
</dbReference>
<dbReference type="InterPro" id="IPR036069">
    <property type="entry name" value="DUF34/NIF3_sf"/>
</dbReference>
<proteinExistence type="inferred from homology"/>
<dbReference type="Proteomes" id="UP000177751">
    <property type="component" value="Unassembled WGS sequence"/>
</dbReference>
<dbReference type="EMBL" id="MHPP01000004">
    <property type="protein sequence ID" value="OGZ85295.1"/>
    <property type="molecule type" value="Genomic_DNA"/>
</dbReference>
<evidence type="ECO:0000313" key="3">
    <source>
        <dbReference type="Proteomes" id="UP000177751"/>
    </source>
</evidence>
<comment type="similarity">
    <text evidence="1">Belongs to the GTP cyclohydrolase I type 2/NIF3 family.</text>
</comment>
<dbReference type="SUPFAM" id="SSF102705">
    <property type="entry name" value="NIF3 (NGG1p interacting factor 3)-like"/>
    <property type="match status" value="1"/>
</dbReference>
<accession>A0A1G2JDV3</accession>
<protein>
    <submittedName>
        <fullName evidence="2">NGG1p interacting factor NIF3</fullName>
    </submittedName>
</protein>
<evidence type="ECO:0000313" key="2">
    <source>
        <dbReference type="EMBL" id="OGZ85295.1"/>
    </source>
</evidence>
<sequence>MKTQDILDLAIKMGIDVDFRGRDGVQKLLDNKKKKFEQLSAKDKEEFDKEALTNPYLDSGIYNVSDDKEIKKVLVGIDIGSDEILIAKQLGDIDLVIAHHPVGKGLAQLADVMDLQIDVCNYYGVPVNIAESLMRERISEVARGVNASNHQRTVDAARLMKVNLMNSHTPCDNLAAKFLKNLVEEKKPEHISELIEILKELPEYKEAMKIGVGPKIFVGSPENRCGKIALSEITGGTEGSPKLYERMAQAGVGTIVGMHIAEDHRKEAELAHVNIVIAGHISSDSLGVNLFMDELEKQGIEIIPCSGFTRFSRVNK</sequence>
<gene>
    <name evidence="2" type="ORF">A2401_00985</name>
</gene>